<keyword evidence="4 7" id="KW-0812">Transmembrane</keyword>
<dbReference type="GO" id="GO:0055085">
    <property type="term" value="P:transmembrane transport"/>
    <property type="evidence" value="ECO:0007669"/>
    <property type="project" value="InterPro"/>
</dbReference>
<dbReference type="PROSITE" id="PS50928">
    <property type="entry name" value="ABC_TM1"/>
    <property type="match status" value="1"/>
</dbReference>
<evidence type="ECO:0000256" key="6">
    <source>
        <dbReference type="ARBA" id="ARBA00023136"/>
    </source>
</evidence>
<feature type="transmembrane region" description="Helical" evidence="7">
    <location>
        <begin position="104"/>
        <end position="126"/>
    </location>
</feature>
<keyword evidence="2 7" id="KW-0813">Transport</keyword>
<dbReference type="PANTHER" id="PTHR30151:SF20">
    <property type="entry name" value="ABC TRANSPORTER PERMEASE PROTEIN HI_0355-RELATED"/>
    <property type="match status" value="1"/>
</dbReference>
<dbReference type="Proteomes" id="UP000198867">
    <property type="component" value="Unassembled WGS sequence"/>
</dbReference>
<evidence type="ECO:0000256" key="3">
    <source>
        <dbReference type="ARBA" id="ARBA00022475"/>
    </source>
</evidence>
<comment type="subcellular location">
    <subcellularLocation>
        <location evidence="1 7">Cell membrane</location>
        <topology evidence="1 7">Multi-pass membrane protein</topology>
    </subcellularLocation>
</comment>
<comment type="similarity">
    <text evidence="7">Belongs to the binding-protein-dependent transport system permease family.</text>
</comment>
<evidence type="ECO:0000313" key="10">
    <source>
        <dbReference type="Proteomes" id="UP000198867"/>
    </source>
</evidence>
<dbReference type="GO" id="GO:0005886">
    <property type="term" value="C:plasma membrane"/>
    <property type="evidence" value="ECO:0007669"/>
    <property type="project" value="UniProtKB-SubCell"/>
</dbReference>
<evidence type="ECO:0000256" key="2">
    <source>
        <dbReference type="ARBA" id="ARBA00022448"/>
    </source>
</evidence>
<feature type="transmembrane region" description="Helical" evidence="7">
    <location>
        <begin position="228"/>
        <end position="250"/>
    </location>
</feature>
<dbReference type="Gene3D" id="1.10.3720.10">
    <property type="entry name" value="MetI-like"/>
    <property type="match status" value="1"/>
</dbReference>
<reference evidence="10" key="1">
    <citation type="submission" date="2016-10" db="EMBL/GenBank/DDBJ databases">
        <authorList>
            <person name="Varghese N."/>
            <person name="Submissions S."/>
        </authorList>
    </citation>
    <scope>NUCLEOTIDE SEQUENCE [LARGE SCALE GENOMIC DNA]</scope>
    <source>
        <strain evidence="10">CGMCC 1.11101</strain>
    </source>
</reference>
<protein>
    <submittedName>
        <fullName evidence="9">NitT/TauT family transport system permease protein</fullName>
    </submittedName>
</protein>
<evidence type="ECO:0000259" key="8">
    <source>
        <dbReference type="PROSITE" id="PS50928"/>
    </source>
</evidence>
<keyword evidence="10" id="KW-1185">Reference proteome</keyword>
<accession>A0A1I4YZW6</accession>
<dbReference type="PANTHER" id="PTHR30151">
    <property type="entry name" value="ALKANE SULFONATE ABC TRANSPORTER-RELATED, MEMBRANE SUBUNIT"/>
    <property type="match status" value="1"/>
</dbReference>
<keyword evidence="6 7" id="KW-0472">Membrane</keyword>
<evidence type="ECO:0000256" key="4">
    <source>
        <dbReference type="ARBA" id="ARBA00022692"/>
    </source>
</evidence>
<dbReference type="EMBL" id="FOVM01000001">
    <property type="protein sequence ID" value="SFN43575.1"/>
    <property type="molecule type" value="Genomic_DNA"/>
</dbReference>
<dbReference type="Pfam" id="PF00528">
    <property type="entry name" value="BPD_transp_1"/>
    <property type="match status" value="1"/>
</dbReference>
<feature type="transmembrane region" description="Helical" evidence="7">
    <location>
        <begin position="191"/>
        <end position="216"/>
    </location>
</feature>
<dbReference type="AlphaFoldDB" id="A0A1I4YZW6"/>
<keyword evidence="5 7" id="KW-1133">Transmembrane helix</keyword>
<feature type="transmembrane region" description="Helical" evidence="7">
    <location>
        <begin position="63"/>
        <end position="92"/>
    </location>
</feature>
<evidence type="ECO:0000256" key="5">
    <source>
        <dbReference type="ARBA" id="ARBA00022989"/>
    </source>
</evidence>
<proteinExistence type="inferred from homology"/>
<evidence type="ECO:0000313" key="9">
    <source>
        <dbReference type="EMBL" id="SFN43575.1"/>
    </source>
</evidence>
<feature type="domain" description="ABC transmembrane type-1" evidence="8">
    <location>
        <begin position="66"/>
        <end position="246"/>
    </location>
</feature>
<dbReference type="STRING" id="995034.SAMN05216219_0637"/>
<evidence type="ECO:0000256" key="7">
    <source>
        <dbReference type="RuleBase" id="RU363032"/>
    </source>
</evidence>
<feature type="transmembrane region" description="Helical" evidence="7">
    <location>
        <begin position="20"/>
        <end position="43"/>
    </location>
</feature>
<feature type="transmembrane region" description="Helical" evidence="7">
    <location>
        <begin position="132"/>
        <end position="148"/>
    </location>
</feature>
<name>A0A1I4YZW6_9MICO</name>
<dbReference type="InterPro" id="IPR000515">
    <property type="entry name" value="MetI-like"/>
</dbReference>
<dbReference type="CDD" id="cd06261">
    <property type="entry name" value="TM_PBP2"/>
    <property type="match status" value="1"/>
</dbReference>
<gene>
    <name evidence="9" type="ORF">SAMN05216219_0637</name>
</gene>
<keyword evidence="3" id="KW-1003">Cell membrane</keyword>
<sequence length="259" mass="27747">MRPSTSAGPRRTIVWSLRILFVVVVFGGWILANATGSISPIILPQLGAVLSESIELLRESEVWAAAGITVFEMIAGFGIAAVAGLLVGFVLSRKPLRSAIFEKLLAWGYIFPISLVYPLFLIWAGVGLPSKILFAAASAFFPIAYNTMKGLSAVPVRYLKVGQAFGASAQATDWHIRAGASRPMILSGLRLGVSMATVSVVLAEMLGANAGLGFMAQQASSQFQIPKAYAVVLILVVITSLLLWLMETLLRDPNEKLKK</sequence>
<dbReference type="SUPFAM" id="SSF161098">
    <property type="entry name" value="MetI-like"/>
    <property type="match status" value="1"/>
</dbReference>
<dbReference type="OrthoDB" id="7274389at2"/>
<organism evidence="9 10">
    <name type="scientific">Mycetocola miduiensis</name>
    <dbReference type="NCBI Taxonomy" id="995034"/>
    <lineage>
        <taxon>Bacteria</taxon>
        <taxon>Bacillati</taxon>
        <taxon>Actinomycetota</taxon>
        <taxon>Actinomycetes</taxon>
        <taxon>Micrococcales</taxon>
        <taxon>Microbacteriaceae</taxon>
        <taxon>Mycetocola</taxon>
    </lineage>
</organism>
<dbReference type="InterPro" id="IPR035906">
    <property type="entry name" value="MetI-like_sf"/>
</dbReference>
<evidence type="ECO:0000256" key="1">
    <source>
        <dbReference type="ARBA" id="ARBA00004651"/>
    </source>
</evidence>